<dbReference type="Pfam" id="PF01345">
    <property type="entry name" value="DUF11"/>
    <property type="match status" value="1"/>
</dbReference>
<feature type="compositionally biased region" description="Basic residues" evidence="1">
    <location>
        <begin position="1"/>
        <end position="19"/>
    </location>
</feature>
<feature type="transmembrane region" description="Helical" evidence="2">
    <location>
        <begin position="90"/>
        <end position="111"/>
    </location>
</feature>
<gene>
    <name evidence="4" type="ORF">COV06_03625</name>
</gene>
<feature type="compositionally biased region" description="Basic and acidic residues" evidence="1">
    <location>
        <begin position="44"/>
        <end position="56"/>
    </location>
</feature>
<accession>A0A2H0RNF0</accession>
<sequence length="654" mass="70324">MRHESSHKKNKKHSKKHTEHKTASPVLHTAEHHTSHTHAHKGRTHTEEDAVEPRNVEHELRTIYALDPEEKDLMDMSKLDIVKQPFVRRILIATLLLLIAIGAGITGALLLNNPFGAGQTQVLTFDITTSKEPIVSGRETVITIPYANPSSVPIAELEVTVHVPDSFVLAQATPEPIKTAPLTWAIGSVAPHAQGTIELHGTFYETPGTAITIQTITRYAPANFSSPFEDIESESILIEESIFQTSITGPDRAVPGESVTYTVVVEQSEETPQTNVELRLALPNGFHTNESSAKPDIEGISIWTISELINTEPYTLTLKGTFASDAEGDQPLTATAGVHLHDQFIAQREATFTSHVLASDFALSLIANGQTGNSILLPGDDLTLNVSLDNRGEEIAEALTIELFIDAGTDRVRLEDRSGIPNGDVYGNKINWDKRDMNRLETLRGGESASIDVAIPTRETGATTIKLHAEARVTTVGDIEINRTIVSSPITIRIASDLSGSSSAQYYNAQGVPIGYGPLPPQVGEETSYRVTWTVVNALNDVEDAVMVAAIPSDSVWGGLVSVTQGTVTYDSVGNRVRWAIGNLPTGTPPPVAIFDMHVKPTSADLNTFLDLLGVSSITAVDVTTGSTVSATAPALTSEIANDAHAENKGIVVE</sequence>
<keyword evidence="2" id="KW-0472">Membrane</keyword>
<organism evidence="4 5">
    <name type="scientific">Candidatus Uhrbacteria bacterium CG10_big_fil_rev_8_21_14_0_10_50_16</name>
    <dbReference type="NCBI Taxonomy" id="1975039"/>
    <lineage>
        <taxon>Bacteria</taxon>
        <taxon>Candidatus Uhriibacteriota</taxon>
    </lineage>
</organism>
<evidence type="ECO:0000259" key="3">
    <source>
        <dbReference type="Pfam" id="PF01345"/>
    </source>
</evidence>
<evidence type="ECO:0000313" key="5">
    <source>
        <dbReference type="Proteomes" id="UP000230084"/>
    </source>
</evidence>
<evidence type="ECO:0000256" key="1">
    <source>
        <dbReference type="SAM" id="MobiDB-lite"/>
    </source>
</evidence>
<dbReference type="AlphaFoldDB" id="A0A2H0RNF0"/>
<keyword evidence="2" id="KW-0812">Transmembrane</keyword>
<protein>
    <recommendedName>
        <fullName evidence="3">DUF11 domain-containing protein</fullName>
    </recommendedName>
</protein>
<proteinExistence type="predicted"/>
<evidence type="ECO:0000256" key="2">
    <source>
        <dbReference type="SAM" id="Phobius"/>
    </source>
</evidence>
<feature type="region of interest" description="Disordered" evidence="1">
    <location>
        <begin position="1"/>
        <end position="56"/>
    </location>
</feature>
<dbReference type="EMBL" id="PCYM01000006">
    <property type="protein sequence ID" value="PIR47514.1"/>
    <property type="molecule type" value="Genomic_DNA"/>
</dbReference>
<feature type="domain" description="DUF11" evidence="3">
    <location>
        <begin position="251"/>
        <end position="338"/>
    </location>
</feature>
<name>A0A2H0RNF0_9BACT</name>
<keyword evidence="2" id="KW-1133">Transmembrane helix</keyword>
<dbReference type="Proteomes" id="UP000230084">
    <property type="component" value="Unassembled WGS sequence"/>
</dbReference>
<reference evidence="4 5" key="1">
    <citation type="submission" date="2017-09" db="EMBL/GenBank/DDBJ databases">
        <title>Depth-based differentiation of microbial function through sediment-hosted aquifers and enrichment of novel symbionts in the deep terrestrial subsurface.</title>
        <authorList>
            <person name="Probst A.J."/>
            <person name="Ladd B."/>
            <person name="Jarett J.K."/>
            <person name="Geller-Mcgrath D.E."/>
            <person name="Sieber C.M."/>
            <person name="Emerson J.B."/>
            <person name="Anantharaman K."/>
            <person name="Thomas B.C."/>
            <person name="Malmstrom R."/>
            <person name="Stieglmeier M."/>
            <person name="Klingl A."/>
            <person name="Woyke T."/>
            <person name="Ryan C.M."/>
            <person name="Banfield J.F."/>
        </authorList>
    </citation>
    <scope>NUCLEOTIDE SEQUENCE [LARGE SCALE GENOMIC DNA]</scope>
    <source>
        <strain evidence="4">CG10_big_fil_rev_8_21_14_0_10_50_16</strain>
    </source>
</reference>
<evidence type="ECO:0000313" key="4">
    <source>
        <dbReference type="EMBL" id="PIR47514.1"/>
    </source>
</evidence>
<dbReference type="InterPro" id="IPR001434">
    <property type="entry name" value="OmcB-like_DUF11"/>
</dbReference>
<comment type="caution">
    <text evidence="4">The sequence shown here is derived from an EMBL/GenBank/DDBJ whole genome shotgun (WGS) entry which is preliminary data.</text>
</comment>